<name>A0A9D6Z2G4_9BACT</name>
<dbReference type="PANTHER" id="PTHR38659:SF2">
    <property type="entry name" value="HDIG DOMAIN PROTEIN"/>
    <property type="match status" value="1"/>
</dbReference>
<dbReference type="SUPFAM" id="SSF109604">
    <property type="entry name" value="HD-domain/PDEase-like"/>
    <property type="match status" value="1"/>
</dbReference>
<evidence type="ECO:0000313" key="2">
    <source>
        <dbReference type="EMBL" id="MBI5252193.1"/>
    </source>
</evidence>
<dbReference type="PANTHER" id="PTHR38659">
    <property type="entry name" value="METAL-DEPENDENT PHOSPHOHYDROLASE"/>
    <property type="match status" value="1"/>
</dbReference>
<dbReference type="CDD" id="cd00077">
    <property type="entry name" value="HDc"/>
    <property type="match status" value="1"/>
</dbReference>
<dbReference type="EMBL" id="JACRDE010000578">
    <property type="protein sequence ID" value="MBI5252193.1"/>
    <property type="molecule type" value="Genomic_DNA"/>
</dbReference>
<gene>
    <name evidence="2" type="ORF">HY912_22085</name>
</gene>
<reference evidence="2" key="1">
    <citation type="submission" date="2020-07" db="EMBL/GenBank/DDBJ databases">
        <title>Huge and variable diversity of episymbiotic CPR bacteria and DPANN archaea in groundwater ecosystems.</title>
        <authorList>
            <person name="He C.Y."/>
            <person name="Keren R."/>
            <person name="Whittaker M."/>
            <person name="Farag I.F."/>
            <person name="Doudna J."/>
            <person name="Cate J.H.D."/>
            <person name="Banfield J.F."/>
        </authorList>
    </citation>
    <scope>NUCLEOTIDE SEQUENCE</scope>
    <source>
        <strain evidence="2">NC_groundwater_1664_Pr3_B-0.1um_52_9</strain>
    </source>
</reference>
<dbReference type="Pfam" id="PF01966">
    <property type="entry name" value="HD"/>
    <property type="match status" value="1"/>
</dbReference>
<dbReference type="Gene3D" id="1.10.3210.10">
    <property type="entry name" value="Hypothetical protein af1432"/>
    <property type="match status" value="1"/>
</dbReference>
<organism evidence="2 3">
    <name type="scientific">Desulfomonile tiedjei</name>
    <dbReference type="NCBI Taxonomy" id="2358"/>
    <lineage>
        <taxon>Bacteria</taxon>
        <taxon>Pseudomonadati</taxon>
        <taxon>Thermodesulfobacteriota</taxon>
        <taxon>Desulfomonilia</taxon>
        <taxon>Desulfomonilales</taxon>
        <taxon>Desulfomonilaceae</taxon>
        <taxon>Desulfomonile</taxon>
    </lineage>
</organism>
<proteinExistence type="predicted"/>
<dbReference type="InterPro" id="IPR003607">
    <property type="entry name" value="HD/PDEase_dom"/>
</dbReference>
<comment type="caution">
    <text evidence="2">The sequence shown here is derived from an EMBL/GenBank/DDBJ whole genome shotgun (WGS) entry which is preliminary data.</text>
</comment>
<feature type="domain" description="HD" evidence="1">
    <location>
        <begin position="44"/>
        <end position="153"/>
    </location>
</feature>
<dbReference type="PROSITE" id="PS51831">
    <property type="entry name" value="HD"/>
    <property type="match status" value="1"/>
</dbReference>
<sequence>MTAIQSQVAVSDLRTQLAGGEGIACSIGVPDVDLLRRSGMSEEDIAHSIQVAQKAVEIAERTGVSLDMVLVGRGGLFHDLGKAQGRGNDHGVLGAEIGRKLRLPSEIVAIMEKHVKAGMTEEEAVELGLPPKDYSAKTLEEKIVIYADKLVDIVSHPDGIVSSEAEAEGKFPEILERHPKLAKGDRPMRRLIRIHEEIQGLTKALT</sequence>
<evidence type="ECO:0000259" key="1">
    <source>
        <dbReference type="PROSITE" id="PS51831"/>
    </source>
</evidence>
<evidence type="ECO:0000313" key="3">
    <source>
        <dbReference type="Proteomes" id="UP000807825"/>
    </source>
</evidence>
<dbReference type="AlphaFoldDB" id="A0A9D6Z2G4"/>
<dbReference type="InterPro" id="IPR006674">
    <property type="entry name" value="HD_domain"/>
</dbReference>
<dbReference type="Proteomes" id="UP000807825">
    <property type="component" value="Unassembled WGS sequence"/>
</dbReference>
<dbReference type="InterPro" id="IPR006675">
    <property type="entry name" value="HDIG_dom"/>
</dbReference>
<accession>A0A9D6Z2G4</accession>
<dbReference type="SMART" id="SM00471">
    <property type="entry name" value="HDc"/>
    <property type="match status" value="1"/>
</dbReference>
<protein>
    <submittedName>
        <fullName evidence="2">HDIG domain-containing protein</fullName>
    </submittedName>
</protein>
<dbReference type="NCBIfam" id="TIGR00277">
    <property type="entry name" value="HDIG"/>
    <property type="match status" value="1"/>
</dbReference>